<name>A0A1G1V581_9BACT</name>
<dbReference type="AlphaFoldDB" id="A0A1G1V581"/>
<evidence type="ECO:0000313" key="2">
    <source>
        <dbReference type="Proteomes" id="UP000178319"/>
    </source>
</evidence>
<accession>A0A1G1V581</accession>
<evidence type="ECO:0000313" key="1">
    <source>
        <dbReference type="EMBL" id="OGY10537.1"/>
    </source>
</evidence>
<comment type="caution">
    <text evidence="1">The sequence shown here is derived from an EMBL/GenBank/DDBJ whole genome shotgun (WGS) entry which is preliminary data.</text>
</comment>
<dbReference type="EMBL" id="MHBZ01000033">
    <property type="protein sequence ID" value="OGY10537.1"/>
    <property type="molecule type" value="Genomic_DNA"/>
</dbReference>
<dbReference type="Proteomes" id="UP000178319">
    <property type="component" value="Unassembled WGS sequence"/>
</dbReference>
<organism evidence="1 2">
    <name type="scientific">Candidatus Blackburnbacteria bacterium RIFCSPHIGHO2_02_FULL_44_20</name>
    <dbReference type="NCBI Taxonomy" id="1797516"/>
    <lineage>
        <taxon>Bacteria</taxon>
        <taxon>Candidatus Blackburniibacteriota</taxon>
    </lineage>
</organism>
<protein>
    <submittedName>
        <fullName evidence="1">Uncharacterized protein</fullName>
    </submittedName>
</protein>
<sequence>MTKERSGGSSLGFGGLVLREAVGVVRFLFAAKILEAIEIKKAQGRAGPFVRYLELCLKRRK</sequence>
<dbReference type="STRING" id="1797516.A3D26_00355"/>
<gene>
    <name evidence="1" type="ORF">A3D26_00355</name>
</gene>
<reference evidence="1 2" key="1">
    <citation type="journal article" date="2016" name="Nat. Commun.">
        <title>Thousands of microbial genomes shed light on interconnected biogeochemical processes in an aquifer system.</title>
        <authorList>
            <person name="Anantharaman K."/>
            <person name="Brown C.T."/>
            <person name="Hug L.A."/>
            <person name="Sharon I."/>
            <person name="Castelle C.J."/>
            <person name="Probst A.J."/>
            <person name="Thomas B.C."/>
            <person name="Singh A."/>
            <person name="Wilkins M.J."/>
            <person name="Karaoz U."/>
            <person name="Brodie E.L."/>
            <person name="Williams K.H."/>
            <person name="Hubbard S.S."/>
            <person name="Banfield J.F."/>
        </authorList>
    </citation>
    <scope>NUCLEOTIDE SEQUENCE [LARGE SCALE GENOMIC DNA]</scope>
</reference>
<proteinExistence type="predicted"/>